<sequence length="61" mass="5995">MPAGVAGGAGASGLLEPREGSAGGAALAGPDAGRRLGCVAAVSHGADFKIQRVRRSRQPRV</sequence>
<reference evidence="2 3" key="1">
    <citation type="submission" date="2021-08" db="EMBL/GenBank/DDBJ databases">
        <title>Draft Genome Sequence of Phanerochaete sordida strain YK-624.</title>
        <authorList>
            <person name="Mori T."/>
            <person name="Dohra H."/>
            <person name="Suzuki T."/>
            <person name="Kawagishi H."/>
            <person name="Hirai H."/>
        </authorList>
    </citation>
    <scope>NUCLEOTIDE SEQUENCE [LARGE SCALE GENOMIC DNA]</scope>
    <source>
        <strain evidence="2 3">YK-624</strain>
    </source>
</reference>
<evidence type="ECO:0000256" key="1">
    <source>
        <dbReference type="SAM" id="MobiDB-lite"/>
    </source>
</evidence>
<protein>
    <submittedName>
        <fullName evidence="2">Uncharacterized protein</fullName>
    </submittedName>
</protein>
<evidence type="ECO:0000313" key="2">
    <source>
        <dbReference type="EMBL" id="GJE88677.1"/>
    </source>
</evidence>
<evidence type="ECO:0000313" key="3">
    <source>
        <dbReference type="Proteomes" id="UP000703269"/>
    </source>
</evidence>
<dbReference type="EMBL" id="BPQB01000010">
    <property type="protein sequence ID" value="GJE88677.1"/>
    <property type="molecule type" value="Genomic_DNA"/>
</dbReference>
<dbReference type="Proteomes" id="UP000703269">
    <property type="component" value="Unassembled WGS sequence"/>
</dbReference>
<gene>
    <name evidence="2" type="ORF">PsYK624_047600</name>
</gene>
<organism evidence="2 3">
    <name type="scientific">Phanerochaete sordida</name>
    <dbReference type="NCBI Taxonomy" id="48140"/>
    <lineage>
        <taxon>Eukaryota</taxon>
        <taxon>Fungi</taxon>
        <taxon>Dikarya</taxon>
        <taxon>Basidiomycota</taxon>
        <taxon>Agaricomycotina</taxon>
        <taxon>Agaricomycetes</taxon>
        <taxon>Polyporales</taxon>
        <taxon>Phanerochaetaceae</taxon>
        <taxon>Phanerochaete</taxon>
    </lineage>
</organism>
<feature type="region of interest" description="Disordered" evidence="1">
    <location>
        <begin position="1"/>
        <end position="28"/>
    </location>
</feature>
<accession>A0A9P3LCA5</accession>
<feature type="compositionally biased region" description="Gly residues" evidence="1">
    <location>
        <begin position="1"/>
        <end position="11"/>
    </location>
</feature>
<dbReference type="AlphaFoldDB" id="A0A9P3LCA5"/>
<name>A0A9P3LCA5_9APHY</name>
<proteinExistence type="predicted"/>
<keyword evidence="3" id="KW-1185">Reference proteome</keyword>
<comment type="caution">
    <text evidence="2">The sequence shown here is derived from an EMBL/GenBank/DDBJ whole genome shotgun (WGS) entry which is preliminary data.</text>
</comment>